<reference evidence="1 2" key="1">
    <citation type="submission" date="2018-12" db="EMBL/GenBank/DDBJ databases">
        <authorList>
            <person name="Criscuolo A."/>
        </authorList>
    </citation>
    <scope>NUCLEOTIDE SEQUENCE [LARGE SCALE GENOMIC DNA]</scope>
    <source>
        <strain evidence="1">ACIP1116281</strain>
    </source>
</reference>
<accession>A0A447I6D7</accession>
<name>A0A447I6D7_9HYPH</name>
<dbReference type="EMBL" id="UZWD01000004">
    <property type="protein sequence ID" value="VDS02993.1"/>
    <property type="molecule type" value="Genomic_DNA"/>
</dbReference>
<evidence type="ECO:0000313" key="1">
    <source>
        <dbReference type="EMBL" id="VDS02993.1"/>
    </source>
</evidence>
<keyword evidence="2" id="KW-1185">Reference proteome</keyword>
<sequence>MTQFDYASAAELFPSKSHYKSGRVSYRRFTTAAEAVRYAIEDMPAPLLRGSLLEVDEQRFDGIQIRGLYDAAAFPLARTERP</sequence>
<dbReference type="Proteomes" id="UP000268844">
    <property type="component" value="Unassembled WGS sequence"/>
</dbReference>
<dbReference type="RefSeq" id="WP_126148612.1">
    <property type="nucleotide sequence ID" value="NZ_JBHTMH010000002.1"/>
</dbReference>
<proteinExistence type="predicted"/>
<organism evidence="1 2">
    <name type="scientific">Devosia equisanguinis</name>
    <dbReference type="NCBI Taxonomy" id="2490941"/>
    <lineage>
        <taxon>Bacteria</taxon>
        <taxon>Pseudomonadati</taxon>
        <taxon>Pseudomonadota</taxon>
        <taxon>Alphaproteobacteria</taxon>
        <taxon>Hyphomicrobiales</taxon>
        <taxon>Devosiaceae</taxon>
        <taxon>Devosia</taxon>
    </lineage>
</organism>
<gene>
    <name evidence="1" type="ORF">DEVEQU_00112</name>
</gene>
<evidence type="ECO:0000313" key="2">
    <source>
        <dbReference type="Proteomes" id="UP000268844"/>
    </source>
</evidence>
<dbReference type="AlphaFoldDB" id="A0A447I6D7"/>
<protein>
    <submittedName>
        <fullName evidence="1">Uncharacterized protein</fullName>
    </submittedName>
</protein>
<dbReference type="OrthoDB" id="8445391at2"/>